<gene>
    <name evidence="1" type="ORF">PYW08_013360</name>
</gene>
<reference evidence="1" key="1">
    <citation type="submission" date="2023-03" db="EMBL/GenBank/DDBJ databases">
        <title>Chromosome-level genomes of two armyworms, Mythimna separata and Mythimna loreyi, provide insights into the biosynthesis and reception of sex pheromones.</title>
        <authorList>
            <person name="Zhao H."/>
        </authorList>
    </citation>
    <scope>NUCLEOTIDE SEQUENCE</scope>
    <source>
        <strain evidence="1">BeijingLab</strain>
    </source>
</reference>
<protein>
    <submittedName>
        <fullName evidence="1">Uncharacterized protein</fullName>
    </submittedName>
</protein>
<evidence type="ECO:0000313" key="2">
    <source>
        <dbReference type="Proteomes" id="UP001231649"/>
    </source>
</evidence>
<keyword evidence="2" id="KW-1185">Reference proteome</keyword>
<evidence type="ECO:0000313" key="1">
    <source>
        <dbReference type="EMBL" id="KAJ8716075.1"/>
    </source>
</evidence>
<name>A0ACC2QFG4_9NEOP</name>
<sequence>MFIPKQVVVFLILQNIISTFCEPVPVDVFSGDSEYTSNDELPDYSMEYDDYLETKDFSTYESDYDSNDYIDDYVEDDFENNTNEIKSEFYINSCRIDVNSLISQSDIKYLIEDKAETLKIKEKVLFSYYDVEKVFKKYMGELEEFQKRFIERPGHMLHVLRSMASLREQLEPGIEELAAHLDQLETLEENFNDAAKGAVVVLNHLEKYKKICHINCEEIHSRFGHENETTYFSLVEIPNGMYCVNLKHLNDYIIEKLREIEAQYDDGLRNTLDFSEKMYENKIFEFKNNLKDAAVKQFGTTMYDILSLQDDYHHVRTALEHVNVSSEIIIIMENNAEIGFKLIGLKRDLKKYRRYCMKCGNVRMKRHTFDEYDEPRPGSDDEENTETDRSSVDDAVDELVQSKVDEIKKSIESNFITMLVELIKYLEDPDVIDNYVSDLHPIQIVIKNEIKKEQEALLRLRNSFPEELINKILVLSKESTQMVQNLESAKQFIDQAMQV</sequence>
<proteinExistence type="predicted"/>
<dbReference type="Proteomes" id="UP001231649">
    <property type="component" value="Chromosome 4"/>
</dbReference>
<dbReference type="EMBL" id="CM056780">
    <property type="protein sequence ID" value="KAJ8716075.1"/>
    <property type="molecule type" value="Genomic_DNA"/>
</dbReference>
<accession>A0ACC2QFG4</accession>
<organism evidence="1 2">
    <name type="scientific">Mythimna loreyi</name>
    <dbReference type="NCBI Taxonomy" id="667449"/>
    <lineage>
        <taxon>Eukaryota</taxon>
        <taxon>Metazoa</taxon>
        <taxon>Ecdysozoa</taxon>
        <taxon>Arthropoda</taxon>
        <taxon>Hexapoda</taxon>
        <taxon>Insecta</taxon>
        <taxon>Pterygota</taxon>
        <taxon>Neoptera</taxon>
        <taxon>Endopterygota</taxon>
        <taxon>Lepidoptera</taxon>
        <taxon>Glossata</taxon>
        <taxon>Ditrysia</taxon>
        <taxon>Noctuoidea</taxon>
        <taxon>Noctuidae</taxon>
        <taxon>Noctuinae</taxon>
        <taxon>Hadenini</taxon>
        <taxon>Mythimna</taxon>
    </lineage>
</organism>
<comment type="caution">
    <text evidence="1">The sequence shown here is derived from an EMBL/GenBank/DDBJ whole genome shotgun (WGS) entry which is preliminary data.</text>
</comment>